<accession>A0ABX7ULE7</accession>
<dbReference type="CDD" id="cd03255">
    <property type="entry name" value="ABC_MJ0796_LolCDE_FtsE"/>
    <property type="match status" value="1"/>
</dbReference>
<dbReference type="Pfam" id="PF00005">
    <property type="entry name" value="ABC_tran"/>
    <property type="match status" value="1"/>
</dbReference>
<organism evidence="5 6">
    <name type="scientific">Mucilaginibacter rubeus</name>
    <dbReference type="NCBI Taxonomy" id="2027860"/>
    <lineage>
        <taxon>Bacteria</taxon>
        <taxon>Pseudomonadati</taxon>
        <taxon>Bacteroidota</taxon>
        <taxon>Sphingobacteriia</taxon>
        <taxon>Sphingobacteriales</taxon>
        <taxon>Sphingobacteriaceae</taxon>
        <taxon>Mucilaginibacter</taxon>
    </lineage>
</organism>
<keyword evidence="2" id="KW-0547">Nucleotide-binding</keyword>
<evidence type="ECO:0000313" key="6">
    <source>
        <dbReference type="Proteomes" id="UP000663940"/>
    </source>
</evidence>
<dbReference type="InterPro" id="IPR027417">
    <property type="entry name" value="P-loop_NTPase"/>
</dbReference>
<evidence type="ECO:0000259" key="4">
    <source>
        <dbReference type="PROSITE" id="PS50893"/>
    </source>
</evidence>
<dbReference type="GO" id="GO:0005524">
    <property type="term" value="F:ATP binding"/>
    <property type="evidence" value="ECO:0007669"/>
    <property type="project" value="UniProtKB-KW"/>
</dbReference>
<dbReference type="InterPro" id="IPR017911">
    <property type="entry name" value="MacB-like_ATP-bd"/>
</dbReference>
<sequence length="249" mass="26816">MAGRSNNPGFFVSIPKKTSVDNILNISDLSKTYQSAGGRTLTVLDQINFSVAIGSTNAIVGPSGSGKTTLLGLCAGLDRSTSGTVELNGINLNKLTEDQRAQVRNQHVGFIFQNFQLLPTLTALENVMVPLELRGEKNIKARALDLLDKVGLSERGHHYPLQLSGGEQQRVSLARAFSNAPRILFADEPTGNLDAETSDKVIKLIFDLNKEAGTTLVVVTHDPELAAKTQRIIRIKGGKLIADEKTING</sequence>
<dbReference type="InterPro" id="IPR003593">
    <property type="entry name" value="AAA+_ATPase"/>
</dbReference>
<dbReference type="Proteomes" id="UP000663940">
    <property type="component" value="Chromosome"/>
</dbReference>
<feature type="domain" description="ABC transporter" evidence="4">
    <location>
        <begin position="24"/>
        <end position="247"/>
    </location>
</feature>
<dbReference type="InterPro" id="IPR015854">
    <property type="entry name" value="ABC_transpr_LolD-like"/>
</dbReference>
<name>A0ABX7ULE7_9SPHI</name>
<evidence type="ECO:0000313" key="5">
    <source>
        <dbReference type="EMBL" id="QTE53652.1"/>
    </source>
</evidence>
<dbReference type="SUPFAM" id="SSF52540">
    <property type="entry name" value="P-loop containing nucleoside triphosphate hydrolases"/>
    <property type="match status" value="1"/>
</dbReference>
<reference evidence="5 6" key="1">
    <citation type="submission" date="2021-03" db="EMBL/GenBank/DDBJ databases">
        <title>Mucilaginibacter strains isolated from gold and copper mining confer multi heavy-metal resistance.</title>
        <authorList>
            <person name="Li Y."/>
        </authorList>
    </citation>
    <scope>NUCLEOTIDE SEQUENCE [LARGE SCALE GENOMIC DNA]</scope>
    <source>
        <strain evidence="5 6">P2-4</strain>
    </source>
</reference>
<keyword evidence="1" id="KW-0813">Transport</keyword>
<dbReference type="PANTHER" id="PTHR24220">
    <property type="entry name" value="IMPORT ATP-BINDING PROTEIN"/>
    <property type="match status" value="1"/>
</dbReference>
<dbReference type="PROSITE" id="PS00211">
    <property type="entry name" value="ABC_TRANSPORTER_1"/>
    <property type="match status" value="1"/>
</dbReference>
<dbReference type="Gene3D" id="3.40.50.300">
    <property type="entry name" value="P-loop containing nucleotide triphosphate hydrolases"/>
    <property type="match status" value="1"/>
</dbReference>
<gene>
    <name evidence="5" type="ORF">J3L21_16615</name>
</gene>
<evidence type="ECO:0000256" key="3">
    <source>
        <dbReference type="ARBA" id="ARBA00022840"/>
    </source>
</evidence>
<dbReference type="SMART" id="SM00382">
    <property type="entry name" value="AAA"/>
    <property type="match status" value="1"/>
</dbReference>
<proteinExistence type="predicted"/>
<dbReference type="InterPro" id="IPR003439">
    <property type="entry name" value="ABC_transporter-like_ATP-bd"/>
</dbReference>
<dbReference type="PROSITE" id="PS50893">
    <property type="entry name" value="ABC_TRANSPORTER_2"/>
    <property type="match status" value="1"/>
</dbReference>
<keyword evidence="6" id="KW-1185">Reference proteome</keyword>
<protein>
    <submittedName>
        <fullName evidence="5">ABC transporter ATP-binding protein</fullName>
    </submittedName>
</protein>
<dbReference type="InterPro" id="IPR017871">
    <property type="entry name" value="ABC_transporter-like_CS"/>
</dbReference>
<keyword evidence="3 5" id="KW-0067">ATP-binding</keyword>
<evidence type="ECO:0000256" key="2">
    <source>
        <dbReference type="ARBA" id="ARBA00022741"/>
    </source>
</evidence>
<evidence type="ECO:0000256" key="1">
    <source>
        <dbReference type="ARBA" id="ARBA00022448"/>
    </source>
</evidence>
<dbReference type="EMBL" id="CP071880">
    <property type="protein sequence ID" value="QTE53652.1"/>
    <property type="molecule type" value="Genomic_DNA"/>
</dbReference>